<evidence type="ECO:0000313" key="2">
    <source>
        <dbReference type="EMBL" id="WOG87679.1"/>
    </source>
</evidence>
<evidence type="ECO:0000256" key="1">
    <source>
        <dbReference type="SAM" id="Phobius"/>
    </source>
</evidence>
<evidence type="ECO:0000313" key="3">
    <source>
        <dbReference type="Proteomes" id="UP000077755"/>
    </source>
</evidence>
<dbReference type="EMBL" id="CP093344">
    <property type="protein sequence ID" value="WOG87679.1"/>
    <property type="molecule type" value="Genomic_DNA"/>
</dbReference>
<protein>
    <recommendedName>
        <fullName evidence="4">F-box domain-containing protein</fullName>
    </recommendedName>
</protein>
<keyword evidence="1" id="KW-0472">Membrane</keyword>
<sequence>MATMEQLPYELLYHIILLLVQSPGGAVAFARIISVCKMFLLFAEDKHILKLVNFDLRMKFKNFYRYQHLNSLLIKCSGAGNEAARFLLGKVILVSSSQLSVSEWLKVERDNHPCDDVKLCDIKSILATDVPGSDRKVGSFLTYFLPENLSAGRFSQTRLVHYQLVKLFLSKGSHHDFIKMDIFLKSYIRYFTKVGEYSCVFGYIQVLVSQAHHVRAVEKLVKKKELFMDTYRELRAVHLHPSGYSSARRYLMMNSVTLFYCSQLVDRCRTLGLNWRQAINDEDFAEEFWRNGTSHLLDKEYLVFNQVRAAAVNCFERDLYKFKHFIQDL</sequence>
<dbReference type="Proteomes" id="UP000077755">
    <property type="component" value="Chromosome 2"/>
</dbReference>
<organism evidence="2 3">
    <name type="scientific">Daucus carota subsp. sativus</name>
    <name type="common">Carrot</name>
    <dbReference type="NCBI Taxonomy" id="79200"/>
    <lineage>
        <taxon>Eukaryota</taxon>
        <taxon>Viridiplantae</taxon>
        <taxon>Streptophyta</taxon>
        <taxon>Embryophyta</taxon>
        <taxon>Tracheophyta</taxon>
        <taxon>Spermatophyta</taxon>
        <taxon>Magnoliopsida</taxon>
        <taxon>eudicotyledons</taxon>
        <taxon>Gunneridae</taxon>
        <taxon>Pentapetalae</taxon>
        <taxon>asterids</taxon>
        <taxon>campanulids</taxon>
        <taxon>Apiales</taxon>
        <taxon>Apiaceae</taxon>
        <taxon>Apioideae</taxon>
        <taxon>Scandiceae</taxon>
        <taxon>Daucinae</taxon>
        <taxon>Daucus</taxon>
        <taxon>Daucus sect. Daucus</taxon>
    </lineage>
</organism>
<gene>
    <name evidence="2" type="ORF">DCAR_0206910</name>
</gene>
<accession>A0AAF0WDM6</accession>
<keyword evidence="1" id="KW-0812">Transmembrane</keyword>
<evidence type="ECO:0008006" key="4">
    <source>
        <dbReference type="Google" id="ProtNLM"/>
    </source>
</evidence>
<reference evidence="2" key="2">
    <citation type="submission" date="2022-03" db="EMBL/GenBank/DDBJ databases">
        <title>Draft title - Genomic analysis of global carrot germplasm unveils the trajectory of domestication and the origin of high carotenoid orange carrot.</title>
        <authorList>
            <person name="Iorizzo M."/>
            <person name="Ellison S."/>
            <person name="Senalik D."/>
            <person name="Macko-Podgorni A."/>
            <person name="Grzebelus D."/>
            <person name="Bostan H."/>
            <person name="Rolling W."/>
            <person name="Curaba J."/>
            <person name="Simon P."/>
        </authorList>
    </citation>
    <scope>NUCLEOTIDE SEQUENCE</scope>
    <source>
        <tissue evidence="2">Leaf</tissue>
    </source>
</reference>
<reference evidence="2" key="1">
    <citation type="journal article" date="2016" name="Nat. Genet.">
        <title>A high-quality carrot genome assembly provides new insights into carotenoid accumulation and asterid genome evolution.</title>
        <authorList>
            <person name="Iorizzo M."/>
            <person name="Ellison S."/>
            <person name="Senalik D."/>
            <person name="Zeng P."/>
            <person name="Satapoomin P."/>
            <person name="Huang J."/>
            <person name="Bowman M."/>
            <person name="Iovene M."/>
            <person name="Sanseverino W."/>
            <person name="Cavagnaro P."/>
            <person name="Yildiz M."/>
            <person name="Macko-Podgorni A."/>
            <person name="Moranska E."/>
            <person name="Grzebelus E."/>
            <person name="Grzebelus D."/>
            <person name="Ashrafi H."/>
            <person name="Zheng Z."/>
            <person name="Cheng S."/>
            <person name="Spooner D."/>
            <person name="Van Deynze A."/>
            <person name="Simon P."/>
        </authorList>
    </citation>
    <scope>NUCLEOTIDE SEQUENCE</scope>
    <source>
        <tissue evidence="2">Leaf</tissue>
    </source>
</reference>
<keyword evidence="3" id="KW-1185">Reference proteome</keyword>
<name>A0AAF0WDM6_DAUCS</name>
<dbReference type="AlphaFoldDB" id="A0AAF0WDM6"/>
<feature type="transmembrane region" description="Helical" evidence="1">
    <location>
        <begin position="12"/>
        <end position="33"/>
    </location>
</feature>
<proteinExistence type="predicted"/>
<keyword evidence="1" id="KW-1133">Transmembrane helix</keyword>